<evidence type="ECO:0000256" key="7">
    <source>
        <dbReference type="ARBA" id="ARBA00023170"/>
    </source>
</evidence>
<dbReference type="Proteomes" id="UP000242450">
    <property type="component" value="Chromosome 20"/>
</dbReference>
<evidence type="ECO:0000256" key="2">
    <source>
        <dbReference type="ARBA" id="ARBA00022771"/>
    </source>
</evidence>
<dbReference type="EMBL" id="MKHE01000020">
    <property type="protein sequence ID" value="OWK05465.1"/>
    <property type="molecule type" value="Genomic_DNA"/>
</dbReference>
<dbReference type="PANTHER" id="PTHR24082">
    <property type="entry name" value="NUCLEAR HORMONE RECEPTOR"/>
    <property type="match status" value="1"/>
</dbReference>
<protein>
    <recommendedName>
        <fullName evidence="9">Nuclear receptor domain-containing protein</fullName>
    </recommendedName>
</protein>
<reference evidence="10 11" key="1">
    <citation type="journal article" date="2018" name="Mol. Genet. Genomics">
        <title>The red deer Cervus elaphus genome CerEla1.0: sequencing, annotating, genes, and chromosomes.</title>
        <authorList>
            <person name="Bana N.A."/>
            <person name="Nyiri A."/>
            <person name="Nagy J."/>
            <person name="Frank K."/>
            <person name="Nagy T."/>
            <person name="Steger V."/>
            <person name="Schiller M."/>
            <person name="Lakatos P."/>
            <person name="Sugar L."/>
            <person name="Horn P."/>
            <person name="Barta E."/>
            <person name="Orosz L."/>
        </authorList>
    </citation>
    <scope>NUCLEOTIDE SEQUENCE [LARGE SCALE GENOMIC DNA]</scope>
    <source>
        <strain evidence="10">Hungarian</strain>
    </source>
</reference>
<feature type="non-terminal residue" evidence="10">
    <location>
        <position position="132"/>
    </location>
</feature>
<proteinExistence type="predicted"/>
<keyword evidence="1" id="KW-0479">Metal-binding</keyword>
<feature type="non-terminal residue" evidence="10">
    <location>
        <position position="1"/>
    </location>
</feature>
<dbReference type="GO" id="GO:0000122">
    <property type="term" value="P:negative regulation of transcription by RNA polymerase II"/>
    <property type="evidence" value="ECO:0007669"/>
    <property type="project" value="TreeGrafter"/>
</dbReference>
<evidence type="ECO:0000256" key="1">
    <source>
        <dbReference type="ARBA" id="ARBA00022723"/>
    </source>
</evidence>
<dbReference type="PANTHER" id="PTHR24082:SF313">
    <property type="entry name" value="NUCLEAR RECEPTOR SUBFAMILY 1, GROUP H, MEMBER 5"/>
    <property type="match status" value="1"/>
</dbReference>
<evidence type="ECO:0000256" key="8">
    <source>
        <dbReference type="ARBA" id="ARBA00023242"/>
    </source>
</evidence>
<dbReference type="InterPro" id="IPR001628">
    <property type="entry name" value="Znf_hrmn_rcpt"/>
</dbReference>
<sequence>FPPTLQSQSLQSHFNTYSLNPQFSGGEYGLFSCDLNKSTYVVVHDAEDGYPGMQRSRITYSSICIKGQEEEHCVICGDKTSGYHYNALTCEGCKGFFRRRNAVYNCKNGGHCEVDMYMETKCQECRLKKYKA</sequence>
<keyword evidence="2" id="KW-0863">Zinc-finger</keyword>
<evidence type="ECO:0000256" key="6">
    <source>
        <dbReference type="ARBA" id="ARBA00023163"/>
    </source>
</evidence>
<keyword evidence="3" id="KW-0862">Zinc</keyword>
<dbReference type="GO" id="GO:0045944">
    <property type="term" value="P:positive regulation of transcription by RNA polymerase II"/>
    <property type="evidence" value="ECO:0007669"/>
    <property type="project" value="TreeGrafter"/>
</dbReference>
<evidence type="ECO:0000256" key="5">
    <source>
        <dbReference type="ARBA" id="ARBA00023125"/>
    </source>
</evidence>
<dbReference type="GO" id="GO:0008270">
    <property type="term" value="F:zinc ion binding"/>
    <property type="evidence" value="ECO:0007669"/>
    <property type="project" value="UniProtKB-KW"/>
</dbReference>
<dbReference type="PRINTS" id="PR00047">
    <property type="entry name" value="STROIDFINGER"/>
</dbReference>
<accession>A0A212CHQ0</accession>
<evidence type="ECO:0000259" key="9">
    <source>
        <dbReference type="PROSITE" id="PS51030"/>
    </source>
</evidence>
<keyword evidence="5" id="KW-0238">DNA-binding</keyword>
<dbReference type="PROSITE" id="PS00031">
    <property type="entry name" value="NUCLEAR_REC_DBD_1"/>
    <property type="match status" value="1"/>
</dbReference>
<keyword evidence="8" id="KW-0539">Nucleus</keyword>
<name>A0A212CHQ0_CEREH</name>
<organism evidence="10 11">
    <name type="scientific">Cervus elaphus hippelaphus</name>
    <name type="common">European red deer</name>
    <dbReference type="NCBI Taxonomy" id="46360"/>
    <lineage>
        <taxon>Eukaryota</taxon>
        <taxon>Metazoa</taxon>
        <taxon>Chordata</taxon>
        <taxon>Craniata</taxon>
        <taxon>Vertebrata</taxon>
        <taxon>Euteleostomi</taxon>
        <taxon>Mammalia</taxon>
        <taxon>Eutheria</taxon>
        <taxon>Laurasiatheria</taxon>
        <taxon>Artiodactyla</taxon>
        <taxon>Ruminantia</taxon>
        <taxon>Pecora</taxon>
        <taxon>Cervidae</taxon>
        <taxon>Cervinae</taxon>
        <taxon>Cervus</taxon>
    </lineage>
</organism>
<evidence type="ECO:0000256" key="3">
    <source>
        <dbReference type="ARBA" id="ARBA00022833"/>
    </source>
</evidence>
<dbReference type="PROSITE" id="PS51030">
    <property type="entry name" value="NUCLEAR_REC_DBD_2"/>
    <property type="match status" value="1"/>
</dbReference>
<keyword evidence="4" id="KW-0805">Transcription regulation</keyword>
<dbReference type="AlphaFoldDB" id="A0A212CHQ0"/>
<keyword evidence="6" id="KW-0804">Transcription</keyword>
<evidence type="ECO:0000313" key="10">
    <source>
        <dbReference type="EMBL" id="OWK05465.1"/>
    </source>
</evidence>
<evidence type="ECO:0000313" key="11">
    <source>
        <dbReference type="Proteomes" id="UP000242450"/>
    </source>
</evidence>
<feature type="domain" description="Nuclear receptor" evidence="9">
    <location>
        <begin position="70"/>
        <end position="132"/>
    </location>
</feature>
<dbReference type="GO" id="GO:0004879">
    <property type="term" value="F:nuclear receptor activity"/>
    <property type="evidence" value="ECO:0007669"/>
    <property type="project" value="TreeGrafter"/>
</dbReference>
<keyword evidence="7" id="KW-0675">Receptor</keyword>
<evidence type="ECO:0000256" key="4">
    <source>
        <dbReference type="ARBA" id="ARBA00023015"/>
    </source>
</evidence>
<gene>
    <name evidence="10" type="ORF">Celaphus_00002148</name>
</gene>
<dbReference type="OrthoDB" id="5837785at2759"/>
<dbReference type="InterPro" id="IPR013088">
    <property type="entry name" value="Znf_NHR/GATA"/>
</dbReference>
<keyword evidence="11" id="KW-1185">Reference proteome</keyword>
<dbReference type="SMART" id="SM00399">
    <property type="entry name" value="ZnF_C4"/>
    <property type="match status" value="1"/>
</dbReference>
<dbReference type="Pfam" id="PF00105">
    <property type="entry name" value="zf-C4"/>
    <property type="match status" value="1"/>
</dbReference>
<dbReference type="GO" id="GO:0090575">
    <property type="term" value="C:RNA polymerase II transcription regulator complex"/>
    <property type="evidence" value="ECO:0007669"/>
    <property type="project" value="TreeGrafter"/>
</dbReference>
<dbReference type="GO" id="GO:0050728">
    <property type="term" value="P:negative regulation of inflammatory response"/>
    <property type="evidence" value="ECO:0007669"/>
    <property type="project" value="TreeGrafter"/>
</dbReference>
<dbReference type="GO" id="GO:0030154">
    <property type="term" value="P:cell differentiation"/>
    <property type="evidence" value="ECO:0007669"/>
    <property type="project" value="TreeGrafter"/>
</dbReference>
<dbReference type="Gene3D" id="3.30.50.10">
    <property type="entry name" value="Erythroid Transcription Factor GATA-1, subunit A"/>
    <property type="match status" value="1"/>
</dbReference>
<dbReference type="SUPFAM" id="SSF57716">
    <property type="entry name" value="Glucocorticoid receptor-like (DNA-binding domain)"/>
    <property type="match status" value="1"/>
</dbReference>
<comment type="caution">
    <text evidence="10">The sequence shown here is derived from an EMBL/GenBank/DDBJ whole genome shotgun (WGS) entry which is preliminary data.</text>
</comment>
<dbReference type="InterPro" id="IPR050234">
    <property type="entry name" value="Nuclear_hormone_rcpt_NR1"/>
</dbReference>
<dbReference type="GO" id="GO:0000978">
    <property type="term" value="F:RNA polymerase II cis-regulatory region sequence-specific DNA binding"/>
    <property type="evidence" value="ECO:0007669"/>
    <property type="project" value="TreeGrafter"/>
</dbReference>